<dbReference type="FunFam" id="3.30.300.30:FF:000008">
    <property type="entry name" value="2,3-dihydroxybenzoate-AMP ligase"/>
    <property type="match status" value="1"/>
</dbReference>
<dbReference type="EC" id="6.2.1.3" evidence="5"/>
<dbReference type="SUPFAM" id="SSF56801">
    <property type="entry name" value="Acetyl-CoA synthetase-like"/>
    <property type="match status" value="1"/>
</dbReference>
<dbReference type="Proteomes" id="UP000435877">
    <property type="component" value="Unassembled WGS sequence"/>
</dbReference>
<keyword evidence="2 5" id="KW-0436">Ligase</keyword>
<dbReference type="Gene3D" id="3.40.50.12780">
    <property type="entry name" value="N-terminal domain of ligase-like"/>
    <property type="match status" value="1"/>
</dbReference>
<dbReference type="EMBL" id="CACSIK010000001">
    <property type="protein sequence ID" value="CAA0092551.1"/>
    <property type="molecule type" value="Genomic_DNA"/>
</dbReference>
<name>A0A5S9NQ45_9GAMM</name>
<evidence type="ECO:0000313" key="6">
    <source>
        <dbReference type="Proteomes" id="UP000435877"/>
    </source>
</evidence>
<evidence type="ECO:0000259" key="4">
    <source>
        <dbReference type="Pfam" id="PF13193"/>
    </source>
</evidence>
<keyword evidence="6" id="KW-1185">Reference proteome</keyword>
<gene>
    <name evidence="5" type="ORF">IHBHHGIJ_02316</name>
</gene>
<dbReference type="InterPro" id="IPR042099">
    <property type="entry name" value="ANL_N_sf"/>
</dbReference>
<dbReference type="InterPro" id="IPR000873">
    <property type="entry name" value="AMP-dep_synth/lig_dom"/>
</dbReference>
<dbReference type="GO" id="GO:0004467">
    <property type="term" value="F:long-chain fatty acid-CoA ligase activity"/>
    <property type="evidence" value="ECO:0007669"/>
    <property type="project" value="UniProtKB-EC"/>
</dbReference>
<dbReference type="PANTHER" id="PTHR43201">
    <property type="entry name" value="ACYL-COA SYNTHETASE"/>
    <property type="match status" value="1"/>
</dbReference>
<dbReference type="InterPro" id="IPR045851">
    <property type="entry name" value="AMP-bd_C_sf"/>
</dbReference>
<comment type="similarity">
    <text evidence="1">Belongs to the ATP-dependent AMP-binding enzyme family.</text>
</comment>
<dbReference type="GO" id="GO:0031956">
    <property type="term" value="F:medium-chain fatty acid-CoA ligase activity"/>
    <property type="evidence" value="ECO:0007669"/>
    <property type="project" value="TreeGrafter"/>
</dbReference>
<reference evidence="5 6" key="1">
    <citation type="submission" date="2019-11" db="EMBL/GenBank/DDBJ databases">
        <authorList>
            <person name="Holert J."/>
        </authorList>
    </citation>
    <scope>NUCLEOTIDE SEQUENCE [LARGE SCALE GENOMIC DNA]</scope>
    <source>
        <strain evidence="5">SB11_1A</strain>
    </source>
</reference>
<dbReference type="Pfam" id="PF13193">
    <property type="entry name" value="AMP-binding_C"/>
    <property type="match status" value="1"/>
</dbReference>
<dbReference type="RefSeq" id="WP_159268872.1">
    <property type="nucleotide sequence ID" value="NZ_CACSIK010000001.1"/>
</dbReference>
<organism evidence="5 6">
    <name type="scientific">Zhongshania aliphaticivorans</name>
    <dbReference type="NCBI Taxonomy" id="1470434"/>
    <lineage>
        <taxon>Bacteria</taxon>
        <taxon>Pseudomonadati</taxon>
        <taxon>Pseudomonadota</taxon>
        <taxon>Gammaproteobacteria</taxon>
        <taxon>Cellvibrionales</taxon>
        <taxon>Spongiibacteraceae</taxon>
        <taxon>Zhongshania</taxon>
    </lineage>
</organism>
<evidence type="ECO:0000259" key="3">
    <source>
        <dbReference type="Pfam" id="PF00501"/>
    </source>
</evidence>
<feature type="domain" description="AMP-dependent synthetase/ligase" evidence="3">
    <location>
        <begin position="14"/>
        <end position="379"/>
    </location>
</feature>
<protein>
    <submittedName>
        <fullName evidence="5">Long-chain-fatty-acid--CoA ligase FadD13</fullName>
        <ecNumber evidence="5">6.2.1.3</ecNumber>
    </submittedName>
</protein>
<evidence type="ECO:0000256" key="1">
    <source>
        <dbReference type="ARBA" id="ARBA00006432"/>
    </source>
</evidence>
<evidence type="ECO:0000256" key="2">
    <source>
        <dbReference type="ARBA" id="ARBA00022598"/>
    </source>
</evidence>
<feature type="domain" description="AMP-binding enzyme C-terminal" evidence="4">
    <location>
        <begin position="429"/>
        <end position="502"/>
    </location>
</feature>
<dbReference type="PANTHER" id="PTHR43201:SF5">
    <property type="entry name" value="MEDIUM-CHAIN ACYL-COA LIGASE ACSF2, MITOCHONDRIAL"/>
    <property type="match status" value="1"/>
</dbReference>
<dbReference type="InterPro" id="IPR025110">
    <property type="entry name" value="AMP-bd_C"/>
</dbReference>
<sequence>MTIGLHPFAAINLHCATHPNTIAVNDDNNSYTFETLRKNAWQAVNGFKTLGLTSQDRVSVVCKNRYEIMVLLTAALLGGPVIVPINRRLTKDELCWIINDAQSQCIVMDSEIAETLGDVDIAIQFVLKDATSSQKSYGPCFSEWLEQQSPRKTELILTADRDYLQVYTSGTSGFPKGVVLTEGNSISQLTSLTLTLDIAILAGERMYQALPLFHVGGIFISLMCLSRGASLFLRSEFNPAETCNLIAKESLQHAALVPAMIQACSSIGDTGEKTFNTLKSIFYGASPISETVLRAAHQHFNCDFVQIYGMTETHSVISMLGARDHREIFNIVDSPLIRSAGRPILGTTIAIIDYDGNAVKQGDVGEIRVRSDLVMKEYWNNSKATKESIQDGYLLTGDIGRIDDRGYLFVVDRLKDIIVSGGENIASLEVESVLMQHPAVTDAAVIGAPHEKWGEIVLALLVVNTDVDTAEINEFTRRYLSGFKVPKCILFIDSIPRNAGGKILKRKLRDTYSTLDINNSKGKLQNLRETDEAL</sequence>
<proteinExistence type="inferred from homology"/>
<dbReference type="Pfam" id="PF00501">
    <property type="entry name" value="AMP-binding"/>
    <property type="match status" value="1"/>
</dbReference>
<dbReference type="Gene3D" id="3.30.300.30">
    <property type="match status" value="1"/>
</dbReference>
<dbReference type="AlphaFoldDB" id="A0A5S9NQ45"/>
<dbReference type="OrthoDB" id="9047442at2"/>
<accession>A0A5S9NQ45</accession>
<evidence type="ECO:0000313" key="5">
    <source>
        <dbReference type="EMBL" id="CAA0092551.1"/>
    </source>
</evidence>